<protein>
    <recommendedName>
        <fullName evidence="4">Hexosyltransferase</fullName>
        <ecNumber evidence="4">2.4.1.-</ecNumber>
    </recommendedName>
</protein>
<keyword evidence="1" id="KW-0328">Glycosyltransferase</keyword>
<evidence type="ECO:0000313" key="5">
    <source>
        <dbReference type="EMBL" id="KAK2970401.1"/>
    </source>
</evidence>
<dbReference type="AlphaFoldDB" id="A0AA88QTK0"/>
<dbReference type="Gene3D" id="3.90.550.10">
    <property type="entry name" value="Spore Coat Polysaccharide Biosynthesis Protein SpsA, Chain A"/>
    <property type="match status" value="1"/>
</dbReference>
<dbReference type="Proteomes" id="UP001187471">
    <property type="component" value="Unassembled WGS sequence"/>
</dbReference>
<evidence type="ECO:0000256" key="4">
    <source>
        <dbReference type="RuleBase" id="RU362027"/>
    </source>
</evidence>
<accession>A0AA88QTK0</accession>
<keyword evidence="6" id="KW-1185">Reference proteome</keyword>
<reference evidence="5" key="1">
    <citation type="submission" date="2022-12" db="EMBL/GenBank/DDBJ databases">
        <title>Draft genome assemblies for two species of Escallonia (Escalloniales).</title>
        <authorList>
            <person name="Chanderbali A."/>
            <person name="Dervinis C."/>
            <person name="Anghel I."/>
            <person name="Soltis D."/>
            <person name="Soltis P."/>
            <person name="Zapata F."/>
        </authorList>
    </citation>
    <scope>NUCLEOTIDE SEQUENCE</scope>
    <source>
        <strain evidence="5">UCBG92.1500</strain>
        <tissue evidence="5">Leaf</tissue>
    </source>
</reference>
<sequence length="326" mass="35019">MPTQGALERARPASGCGCVFGSLGCVVDSGESDGSFAICPRAEWGGCPGDVAEVPAGFVGGTTRYTVVACDVQGTQHYIGGVELLVHVHARAVSLGGKVGGVGVGGCDRGDVQDAYVHYGVWGDWADASRRDDVDGPCSITMRLSLSRLGFVLILLCFCAIPARSSKSQPSDEAYVTLLYGDEFLLGVRVLGKSIRDTGSTKDMADGWIVELISLLANPNQVRPARFWGVYTKLKIFNMTNYKKVVYLDADTIVVKSIEDLFKCGKFCANLKHSERLNSGVMVVEPSEAVFKDMMTKVTTLPSYTGDVGLYMLANKVLIKWTVSSE</sequence>
<comment type="similarity">
    <text evidence="4">Belongs to the glycosyltransferase 8 family.</text>
</comment>
<organism evidence="5 6">
    <name type="scientific">Escallonia rubra</name>
    <dbReference type="NCBI Taxonomy" id="112253"/>
    <lineage>
        <taxon>Eukaryota</taxon>
        <taxon>Viridiplantae</taxon>
        <taxon>Streptophyta</taxon>
        <taxon>Embryophyta</taxon>
        <taxon>Tracheophyta</taxon>
        <taxon>Spermatophyta</taxon>
        <taxon>Magnoliopsida</taxon>
        <taxon>eudicotyledons</taxon>
        <taxon>Gunneridae</taxon>
        <taxon>Pentapetalae</taxon>
        <taxon>asterids</taxon>
        <taxon>campanulids</taxon>
        <taxon>Escalloniales</taxon>
        <taxon>Escalloniaceae</taxon>
        <taxon>Escallonia</taxon>
    </lineage>
</organism>
<dbReference type="SUPFAM" id="SSF53448">
    <property type="entry name" value="Nucleotide-diphospho-sugar transferases"/>
    <property type="match status" value="1"/>
</dbReference>
<evidence type="ECO:0000256" key="2">
    <source>
        <dbReference type="ARBA" id="ARBA00022679"/>
    </source>
</evidence>
<dbReference type="PANTHER" id="PTHR11183">
    <property type="entry name" value="GLYCOGENIN SUBFAMILY MEMBER"/>
    <property type="match status" value="1"/>
</dbReference>
<evidence type="ECO:0000256" key="1">
    <source>
        <dbReference type="ARBA" id="ARBA00022676"/>
    </source>
</evidence>
<comment type="caution">
    <text evidence="5">The sequence shown here is derived from an EMBL/GenBank/DDBJ whole genome shotgun (WGS) entry which is preliminary data.</text>
</comment>
<dbReference type="InterPro" id="IPR029044">
    <property type="entry name" value="Nucleotide-diphossugar_trans"/>
</dbReference>
<dbReference type="InterPro" id="IPR002495">
    <property type="entry name" value="Glyco_trans_8"/>
</dbReference>
<dbReference type="InterPro" id="IPR050587">
    <property type="entry name" value="GNT1/Glycosyltrans_8"/>
</dbReference>
<keyword evidence="2" id="KW-0808">Transferase</keyword>
<gene>
    <name evidence="5" type="ORF">RJ640_016255</name>
</gene>
<keyword evidence="3" id="KW-0464">Manganese</keyword>
<dbReference type="Pfam" id="PF01501">
    <property type="entry name" value="Glyco_transf_8"/>
    <property type="match status" value="1"/>
</dbReference>
<proteinExistence type="inferred from homology"/>
<evidence type="ECO:0000256" key="3">
    <source>
        <dbReference type="ARBA" id="ARBA00023211"/>
    </source>
</evidence>
<dbReference type="EC" id="2.4.1.-" evidence="4"/>
<name>A0AA88QTK0_9ASTE</name>
<dbReference type="EMBL" id="JAVXUO010002717">
    <property type="protein sequence ID" value="KAK2970401.1"/>
    <property type="molecule type" value="Genomic_DNA"/>
</dbReference>
<dbReference type="GO" id="GO:0016757">
    <property type="term" value="F:glycosyltransferase activity"/>
    <property type="evidence" value="ECO:0007669"/>
    <property type="project" value="UniProtKB-KW"/>
</dbReference>
<evidence type="ECO:0000313" key="6">
    <source>
        <dbReference type="Proteomes" id="UP001187471"/>
    </source>
</evidence>